<dbReference type="EMBL" id="ACCL02000013">
    <property type="protein sequence ID" value="EET60068.1"/>
    <property type="molecule type" value="Genomic_DNA"/>
</dbReference>
<dbReference type="AlphaFoldDB" id="C6LH09"/>
<evidence type="ECO:0000256" key="1">
    <source>
        <dbReference type="ARBA" id="ARBA00022475"/>
    </source>
</evidence>
<dbReference type="InterPro" id="IPR050487">
    <property type="entry name" value="FtsQ_DivIB"/>
</dbReference>
<evidence type="ECO:0000313" key="9">
    <source>
        <dbReference type="Proteomes" id="UP000005561"/>
    </source>
</evidence>
<feature type="region of interest" description="Disordered" evidence="6">
    <location>
        <begin position="259"/>
        <end position="329"/>
    </location>
</feature>
<feature type="compositionally biased region" description="Low complexity" evidence="6">
    <location>
        <begin position="284"/>
        <end position="294"/>
    </location>
</feature>
<keyword evidence="7" id="KW-0472">Membrane</keyword>
<gene>
    <name evidence="8" type="ORF">BRYFOR_07919</name>
</gene>
<evidence type="ECO:0000256" key="4">
    <source>
        <dbReference type="ARBA" id="ARBA00022989"/>
    </source>
</evidence>
<keyword evidence="9" id="KW-1185">Reference proteome</keyword>
<feature type="transmembrane region" description="Helical" evidence="7">
    <location>
        <begin position="12"/>
        <end position="34"/>
    </location>
</feature>
<evidence type="ECO:0000256" key="7">
    <source>
        <dbReference type="SAM" id="Phobius"/>
    </source>
</evidence>
<keyword evidence="1" id="KW-1003">Cell membrane</keyword>
<dbReference type="eggNOG" id="COG1589">
    <property type="taxonomic scope" value="Bacteria"/>
</dbReference>
<dbReference type="OrthoDB" id="1748794at2"/>
<dbReference type="Proteomes" id="UP000005561">
    <property type="component" value="Unassembled WGS sequence"/>
</dbReference>
<evidence type="ECO:0000313" key="8">
    <source>
        <dbReference type="EMBL" id="EET60068.1"/>
    </source>
</evidence>
<protein>
    <recommendedName>
        <fullName evidence="10">POTRA domain protein, FtsQ-type</fullName>
    </recommendedName>
</protein>
<dbReference type="GO" id="GO:0005886">
    <property type="term" value="C:plasma membrane"/>
    <property type="evidence" value="ECO:0007669"/>
    <property type="project" value="TreeGrafter"/>
</dbReference>
<dbReference type="STRING" id="168384.SAMN05660368_02695"/>
<keyword evidence="3 7" id="KW-0812">Transmembrane</keyword>
<comment type="caution">
    <text evidence="8">The sequence shown here is derived from an EMBL/GenBank/DDBJ whole genome shotgun (WGS) entry which is preliminary data.</text>
</comment>
<dbReference type="GO" id="GO:0051301">
    <property type="term" value="P:cell division"/>
    <property type="evidence" value="ECO:0007669"/>
    <property type="project" value="UniProtKB-KW"/>
</dbReference>
<keyword evidence="5" id="KW-0131">Cell cycle</keyword>
<dbReference type="PANTHER" id="PTHR37820:SF1">
    <property type="entry name" value="CELL DIVISION PROTEIN FTSQ"/>
    <property type="match status" value="1"/>
</dbReference>
<keyword evidence="2" id="KW-0132">Cell division</keyword>
<proteinExistence type="predicted"/>
<accession>C6LH09</accession>
<reference evidence="8" key="1">
    <citation type="submission" date="2009-07" db="EMBL/GenBank/DDBJ databases">
        <authorList>
            <person name="Weinstock G."/>
            <person name="Sodergren E."/>
            <person name="Clifton S."/>
            <person name="Fulton L."/>
            <person name="Fulton B."/>
            <person name="Courtney L."/>
            <person name="Fronick C."/>
            <person name="Harrison M."/>
            <person name="Strong C."/>
            <person name="Farmer C."/>
            <person name="Delahaunty K."/>
            <person name="Markovic C."/>
            <person name="Hall O."/>
            <person name="Minx P."/>
            <person name="Tomlinson C."/>
            <person name="Mitreva M."/>
            <person name="Nelson J."/>
            <person name="Hou S."/>
            <person name="Wollam A."/>
            <person name="Pepin K.H."/>
            <person name="Johnson M."/>
            <person name="Bhonagiri V."/>
            <person name="Nash W.E."/>
            <person name="Warren W."/>
            <person name="Chinwalla A."/>
            <person name="Mardis E.R."/>
            <person name="Wilson R.K."/>
        </authorList>
    </citation>
    <scope>NUCLEOTIDE SEQUENCE [LARGE SCALE GENOMIC DNA]</scope>
    <source>
        <strain evidence="8">DSM 14469</strain>
    </source>
</reference>
<organism evidence="8 9">
    <name type="scientific">Marvinbryantia formatexigens DSM 14469</name>
    <dbReference type="NCBI Taxonomy" id="478749"/>
    <lineage>
        <taxon>Bacteria</taxon>
        <taxon>Bacillati</taxon>
        <taxon>Bacillota</taxon>
        <taxon>Clostridia</taxon>
        <taxon>Lachnospirales</taxon>
        <taxon>Lachnospiraceae</taxon>
        <taxon>Marvinbryantia</taxon>
    </lineage>
</organism>
<name>C6LH09_9FIRM</name>
<keyword evidence="4 7" id="KW-1133">Transmembrane helix</keyword>
<dbReference type="RefSeq" id="WP_006862705.1">
    <property type="nucleotide sequence ID" value="NZ_ACCL02000013.1"/>
</dbReference>
<evidence type="ECO:0000256" key="3">
    <source>
        <dbReference type="ARBA" id="ARBA00022692"/>
    </source>
</evidence>
<dbReference type="PANTHER" id="PTHR37820">
    <property type="entry name" value="CELL DIVISION PROTEIN DIVIB"/>
    <property type="match status" value="1"/>
</dbReference>
<sequence length="356" mass="39434">MELQRRKKRNLLKLPLLVFFAVVVIGFAVIFGLFHIRTVDVTGNQFYSAEEIQKMVMSDSLAENTIYLTWKYSDPAAAEELPFLSAVEISMIEPWHVQIRVYEKTIAGYLMFSGSRVYFDTDGNVVEISGEEREGVPPVSGISIGQPVVGEALPVADGGFLDDIVANARALHQSGLTPDEIHYDDQQELILYFGESRVLLGDTSYMEEKLEELSAIYPQMEGMSGTLHMENYTPDITSVRFVPGERGEEEQELIINLNRTSQEAETNEAGEPVQNEDGTPQTDTSETSETTAEEGGSGYVEDSSRFSTDANGNEIYTDEAGNTTTNLDQPYLGDDGQIITDGYGYIDPYTGAYILN</sequence>
<evidence type="ECO:0008006" key="10">
    <source>
        <dbReference type="Google" id="ProtNLM"/>
    </source>
</evidence>
<evidence type="ECO:0000256" key="6">
    <source>
        <dbReference type="SAM" id="MobiDB-lite"/>
    </source>
</evidence>
<evidence type="ECO:0000256" key="2">
    <source>
        <dbReference type="ARBA" id="ARBA00022618"/>
    </source>
</evidence>
<evidence type="ECO:0000256" key="5">
    <source>
        <dbReference type="ARBA" id="ARBA00023306"/>
    </source>
</evidence>